<sequence>AAGAAAPAPPGRSAPGGPAAEPHAHQEVMNTVQRAMYEAAQQAAQMVLREALPLLEQQTGQARGSMLVDRASEQAVTTALWHGGLQAGAPTAEPAAPRAAAPPGRRPQQPQQRQHQSPPRRQQQQRQSRQVQPQPPASAGSAAAPGPDAAWPRQLAEMRMVLAERTSQLSKPEVGEKALLCSALCEIVELLQEEEEGLSESGCSHLAGAGRAEASAPPSGGAASAQAAPAPPLRRVRPYARGDDELPAFALPGGGLPLAGGPEEGPLTLRMLAELSRLVGSGCS</sequence>
<feature type="region of interest" description="Disordered" evidence="1">
    <location>
        <begin position="1"/>
        <end position="25"/>
    </location>
</feature>
<feature type="region of interest" description="Disordered" evidence="1">
    <location>
        <begin position="79"/>
        <end position="149"/>
    </location>
</feature>
<comment type="caution">
    <text evidence="2">The sequence shown here is derived from an EMBL/GenBank/DDBJ whole genome shotgun (WGS) entry which is preliminary data.</text>
</comment>
<protein>
    <submittedName>
        <fullName evidence="2">Uncharacterized protein</fullName>
    </submittedName>
</protein>
<reference evidence="2" key="1">
    <citation type="submission" date="2023-10" db="EMBL/GenBank/DDBJ databases">
        <authorList>
            <person name="Chen Y."/>
            <person name="Shah S."/>
            <person name="Dougan E. K."/>
            <person name="Thang M."/>
            <person name="Chan C."/>
        </authorList>
    </citation>
    <scope>NUCLEOTIDE SEQUENCE [LARGE SCALE GENOMIC DNA]</scope>
</reference>
<gene>
    <name evidence="2" type="ORF">PCOR1329_LOCUS43340</name>
</gene>
<evidence type="ECO:0000313" key="2">
    <source>
        <dbReference type="EMBL" id="CAK0851100.1"/>
    </source>
</evidence>
<dbReference type="EMBL" id="CAUYUJ010015208">
    <property type="protein sequence ID" value="CAK0851100.1"/>
    <property type="molecule type" value="Genomic_DNA"/>
</dbReference>
<name>A0ABN9U0R8_9DINO</name>
<feature type="compositionally biased region" description="Low complexity" evidence="1">
    <location>
        <begin position="87"/>
        <end position="149"/>
    </location>
</feature>
<dbReference type="Proteomes" id="UP001189429">
    <property type="component" value="Unassembled WGS sequence"/>
</dbReference>
<accession>A0ABN9U0R8</accession>
<feature type="region of interest" description="Disordered" evidence="1">
    <location>
        <begin position="209"/>
        <end position="241"/>
    </location>
</feature>
<feature type="non-terminal residue" evidence="2">
    <location>
        <position position="1"/>
    </location>
</feature>
<keyword evidence="3" id="KW-1185">Reference proteome</keyword>
<feature type="compositionally biased region" description="Low complexity" evidence="1">
    <location>
        <begin position="209"/>
        <end position="228"/>
    </location>
</feature>
<evidence type="ECO:0000256" key="1">
    <source>
        <dbReference type="SAM" id="MobiDB-lite"/>
    </source>
</evidence>
<evidence type="ECO:0000313" key="3">
    <source>
        <dbReference type="Proteomes" id="UP001189429"/>
    </source>
</evidence>
<proteinExistence type="predicted"/>
<organism evidence="2 3">
    <name type="scientific">Prorocentrum cordatum</name>
    <dbReference type="NCBI Taxonomy" id="2364126"/>
    <lineage>
        <taxon>Eukaryota</taxon>
        <taxon>Sar</taxon>
        <taxon>Alveolata</taxon>
        <taxon>Dinophyceae</taxon>
        <taxon>Prorocentrales</taxon>
        <taxon>Prorocentraceae</taxon>
        <taxon>Prorocentrum</taxon>
    </lineage>
</organism>